<gene>
    <name evidence="2" type="ORF">J120_01855</name>
</gene>
<feature type="transmembrane region" description="Helical" evidence="1">
    <location>
        <begin position="336"/>
        <end position="354"/>
    </location>
</feature>
<keyword evidence="3" id="KW-1185">Reference proteome</keyword>
<comment type="caution">
    <text evidence="2">The sequence shown here is derived from an EMBL/GenBank/DDBJ whole genome shotgun (WGS) entry which is preliminary data.</text>
</comment>
<evidence type="ECO:0000313" key="3">
    <source>
        <dbReference type="Proteomes" id="UP000032214"/>
    </source>
</evidence>
<organism evidence="2 3">
    <name type="scientific">candidate division TM6 bacterium JCVI TM6SC1</name>
    <dbReference type="NCBI Taxonomy" id="1306947"/>
    <lineage>
        <taxon>Bacteria</taxon>
        <taxon>Candidatus Babelota</taxon>
        <taxon>Vermiphilus</taxon>
    </lineage>
</organism>
<dbReference type="EMBL" id="ARQD01000001">
    <property type="protein sequence ID" value="KIX85661.1"/>
    <property type="molecule type" value="Genomic_DNA"/>
</dbReference>
<name>A0A0D2JF52_9BACT</name>
<protein>
    <recommendedName>
        <fullName evidence="4">DUF155 domain-containing protein</fullName>
    </recommendedName>
</protein>
<reference evidence="2 3" key="1">
    <citation type="journal article" date="2013" name="Proc. Natl. Acad. Sci. U.S.A.">
        <title>Candidate phylum TM6 genome recovered from a hospital sink biofilm provides genomic insights into this uncultivated phylum.</title>
        <authorList>
            <person name="McLean J.S."/>
            <person name="Lombardo M.J."/>
            <person name="Badger J.H."/>
            <person name="Edlund A."/>
            <person name="Novotny M."/>
            <person name="Yee-Greenbaum J."/>
            <person name="Vyahhi N."/>
            <person name="Hall A.P."/>
            <person name="Yang Y."/>
            <person name="Dupont C.L."/>
            <person name="Ziegler M.G."/>
            <person name="Chitsaz H."/>
            <person name="Allen A.E."/>
            <person name="Yooseph S."/>
            <person name="Tesler G."/>
            <person name="Pevzner P.A."/>
            <person name="Friedman R.M."/>
            <person name="Nealson K.H."/>
            <person name="Venter J.C."/>
            <person name="Lasken R.S."/>
        </authorList>
    </citation>
    <scope>NUCLEOTIDE SEQUENCE [LARGE SCALE GENOMIC DNA]</scope>
    <source>
        <strain evidence="2 3">TM6SC1</strain>
    </source>
</reference>
<accession>A0A0D2JF52</accession>
<dbReference type="AlphaFoldDB" id="A0A0D2JF52"/>
<keyword evidence="1" id="KW-0812">Transmembrane</keyword>
<keyword evidence="1" id="KW-0472">Membrane</keyword>
<dbReference type="Proteomes" id="UP000032214">
    <property type="component" value="Unassembled WGS sequence"/>
</dbReference>
<evidence type="ECO:0008006" key="4">
    <source>
        <dbReference type="Google" id="ProtNLM"/>
    </source>
</evidence>
<evidence type="ECO:0000256" key="1">
    <source>
        <dbReference type="SAM" id="Phobius"/>
    </source>
</evidence>
<proteinExistence type="predicted"/>
<keyword evidence="1" id="KW-1133">Transmembrane helix</keyword>
<sequence length="356" mass="40830">MSAPQVYTEEIFDGSIYFFYAFDVGDDIDFEQVRTAPGLSTSKANLSKYFKNYHRPLQINSSELPNECISVKVHSFGALSLTYRVPFSSTLAHVQARLDHLEDQYNEYALAHAQIVFKKIRSFITKPKFYHTRSSYVTIQVEPVPQIDAVTFKERYGGIIASSVRFEVETLSEFQKNEILDTAIGYYRGDLIVIDTDAAFVYDDEYQEILDFFEFANVQQLELQYFDRVLDQQLNSIYEGKTQGVPFRAYLPFVGTLLKGPVDELSKLKVDISVITERLESSIKIAGEPYFYELYSILVDKLDLKGWRDSIDKKLAIVKDASSVLQKKIDSVREDLLTTLIIILIFIEVLVGLLRL</sequence>
<evidence type="ECO:0000313" key="2">
    <source>
        <dbReference type="EMBL" id="KIX85661.1"/>
    </source>
</evidence>
<dbReference type="STRING" id="1306947.J120_01855"/>
<dbReference type="eggNOG" id="COG1723">
    <property type="taxonomic scope" value="Bacteria"/>
</dbReference>